<evidence type="ECO:0000256" key="6">
    <source>
        <dbReference type="ARBA" id="ARBA00024852"/>
    </source>
</evidence>
<dbReference type="CDD" id="cd01887">
    <property type="entry name" value="IF2_eIF5B"/>
    <property type="match status" value="1"/>
</dbReference>
<protein>
    <recommendedName>
        <fullName evidence="7 8">Translation initiation factor IF-2</fullName>
    </recommendedName>
</protein>
<dbReference type="Gene3D" id="3.40.50.10050">
    <property type="entry name" value="Translation initiation factor IF- 2, domain 3"/>
    <property type="match status" value="1"/>
</dbReference>
<keyword evidence="11" id="KW-1185">Reference proteome</keyword>
<dbReference type="InterPro" id="IPR023115">
    <property type="entry name" value="TIF_IF2_dom3"/>
</dbReference>
<keyword evidence="5" id="KW-0342">GTP-binding</keyword>
<dbReference type="InterPro" id="IPR036925">
    <property type="entry name" value="TIF_IF2_dom3_sf"/>
</dbReference>
<dbReference type="KEGG" id="fai:FAD_0593"/>
<dbReference type="Pfam" id="PF00009">
    <property type="entry name" value="GTP_EFTU"/>
    <property type="match status" value="1"/>
</dbReference>
<organism evidence="10 11">
    <name type="scientific">Ferroplasma acidiphilum</name>
    <dbReference type="NCBI Taxonomy" id="74969"/>
    <lineage>
        <taxon>Archaea</taxon>
        <taxon>Methanobacteriati</taxon>
        <taxon>Thermoplasmatota</taxon>
        <taxon>Thermoplasmata</taxon>
        <taxon>Thermoplasmatales</taxon>
        <taxon>Ferroplasmaceae</taxon>
        <taxon>Ferroplasma</taxon>
    </lineage>
</organism>
<dbReference type="GO" id="GO:0005525">
    <property type="term" value="F:GTP binding"/>
    <property type="evidence" value="ECO:0007669"/>
    <property type="project" value="UniProtKB-KW"/>
</dbReference>
<feature type="domain" description="Tr-type G" evidence="9">
    <location>
        <begin position="8"/>
        <end position="224"/>
    </location>
</feature>
<dbReference type="NCBIfam" id="NF003078">
    <property type="entry name" value="PRK04004.1"/>
    <property type="match status" value="1"/>
</dbReference>
<dbReference type="GO" id="GO:0003924">
    <property type="term" value="F:GTPase activity"/>
    <property type="evidence" value="ECO:0007669"/>
    <property type="project" value="InterPro"/>
</dbReference>
<evidence type="ECO:0000256" key="5">
    <source>
        <dbReference type="ARBA" id="ARBA00023134"/>
    </source>
</evidence>
<dbReference type="SUPFAM" id="SSF52156">
    <property type="entry name" value="Initiation factor IF2/eIF5b, domain 3"/>
    <property type="match status" value="1"/>
</dbReference>
<dbReference type="PANTHER" id="PTHR43381:SF4">
    <property type="entry name" value="EUKARYOTIC TRANSLATION INITIATION FACTOR 5B"/>
    <property type="match status" value="1"/>
</dbReference>
<evidence type="ECO:0000256" key="8">
    <source>
        <dbReference type="RuleBase" id="RU000644"/>
    </source>
</evidence>
<reference evidence="10 11" key="1">
    <citation type="submission" date="2011-10" db="EMBL/GenBank/DDBJ databases">
        <title>Metabolic and evolutionary patterns in the extreme acidophile Ferroplasma acidiphilum.</title>
        <authorList>
            <person name="Golyshina O.V."/>
            <person name="Kozyavkin S.A."/>
            <person name="Tatusov R.L."/>
            <person name="Slesarev A.I."/>
            <person name="Golyshin P.N."/>
        </authorList>
    </citation>
    <scope>NUCLEOTIDE SEQUENCE [LARGE SCALE GENOMIC DNA]</scope>
    <source>
        <strain evidence="11">Y</strain>
    </source>
</reference>
<name>A0A1V0N322_9ARCH</name>
<dbReference type="Pfam" id="PF14578">
    <property type="entry name" value="GTP_EFTU_D4"/>
    <property type="match status" value="1"/>
</dbReference>
<evidence type="ECO:0000259" key="9">
    <source>
        <dbReference type="PROSITE" id="PS51722"/>
    </source>
</evidence>
<evidence type="ECO:0000313" key="11">
    <source>
        <dbReference type="Proteomes" id="UP000192050"/>
    </source>
</evidence>
<evidence type="ECO:0000256" key="7">
    <source>
        <dbReference type="NCBIfam" id="TIGR00491"/>
    </source>
</evidence>
<dbReference type="InterPro" id="IPR005225">
    <property type="entry name" value="Small_GTP-bd"/>
</dbReference>
<dbReference type="InterPro" id="IPR000795">
    <property type="entry name" value="T_Tr_GTP-bd_dom"/>
</dbReference>
<dbReference type="InterPro" id="IPR009000">
    <property type="entry name" value="Transl_B-barrel_sf"/>
</dbReference>
<dbReference type="PANTHER" id="PTHR43381">
    <property type="entry name" value="TRANSLATION INITIATION FACTOR IF-2-RELATED"/>
    <property type="match status" value="1"/>
</dbReference>
<dbReference type="EMBL" id="CP015363">
    <property type="protein sequence ID" value="ARD84504.1"/>
    <property type="molecule type" value="Genomic_DNA"/>
</dbReference>
<dbReference type="InterPro" id="IPR029459">
    <property type="entry name" value="EFTU-type"/>
</dbReference>
<dbReference type="Pfam" id="PF11987">
    <property type="entry name" value="IF-2"/>
    <property type="match status" value="1"/>
</dbReference>
<dbReference type="NCBIfam" id="TIGR00491">
    <property type="entry name" value="aIF-2"/>
    <property type="match status" value="1"/>
</dbReference>
<evidence type="ECO:0000256" key="1">
    <source>
        <dbReference type="ARBA" id="ARBA00007733"/>
    </source>
</evidence>
<dbReference type="Gene3D" id="2.40.30.10">
    <property type="entry name" value="Translation factors"/>
    <property type="match status" value="2"/>
</dbReference>
<keyword evidence="3" id="KW-0547">Nucleotide-binding</keyword>
<evidence type="ECO:0000256" key="2">
    <source>
        <dbReference type="ARBA" id="ARBA00022540"/>
    </source>
</evidence>
<dbReference type="PRINTS" id="PR00315">
    <property type="entry name" value="ELONGATNFCT"/>
</dbReference>
<dbReference type="GO" id="GO:0005737">
    <property type="term" value="C:cytoplasm"/>
    <property type="evidence" value="ECO:0007669"/>
    <property type="project" value="TreeGrafter"/>
</dbReference>
<keyword evidence="4 8" id="KW-0648">Protein biosynthesis</keyword>
<dbReference type="STRING" id="74969.FAD_0593"/>
<dbReference type="PROSITE" id="PS51722">
    <property type="entry name" value="G_TR_2"/>
    <property type="match status" value="1"/>
</dbReference>
<dbReference type="OrthoDB" id="30957at2157"/>
<dbReference type="FunFam" id="3.40.50.300:FF:000112">
    <property type="entry name" value="Eukaryotic translation initiation factor 5B"/>
    <property type="match status" value="1"/>
</dbReference>
<keyword evidence="2 8" id="KW-0396">Initiation factor</keyword>
<proteinExistence type="inferred from homology"/>
<comment type="function">
    <text evidence="6 8">Function in general translation initiation by promoting the binding of the formylmethionine-tRNA to ribosomes. Seems to function along with eIF-2.</text>
</comment>
<dbReference type="InterPro" id="IPR015760">
    <property type="entry name" value="TIF_IF2"/>
</dbReference>
<dbReference type="NCBIfam" id="TIGR00231">
    <property type="entry name" value="small_GTP"/>
    <property type="match status" value="1"/>
</dbReference>
<dbReference type="Gene3D" id="3.40.50.300">
    <property type="entry name" value="P-loop containing nucleotide triphosphate hydrolases"/>
    <property type="match status" value="1"/>
</dbReference>
<gene>
    <name evidence="10" type="ORF">FAD_0593</name>
</gene>
<sequence>METTKKNLREPIVCVLGHVDHGKTTLLDDIRGTTVAKKEAGGITQKIGATEIDKNTLETNIKNYFKNIQVTIPGLLFIDTPGHVAFANMRSMGGALADIAILVIDVNEGLKPQTIESIDVLKKYKTPFIIAANKIDMIPYFVSSKDTSFKETLSKQRKEYVDFLDEKIYKIINDLYVKGISSDRYDRITDFTKSFAIVPISAKLNIGVPDILMVLTGLAQRFLEEHIQFESKSTRGSVIEIKKEGSLGTTLDTILYQGVLHKGDKIALNTIAGPAVTKVKAIIATGKKGMVEKESIKSAAGIRILITDKLDVLSGTSIIAIKGSKTDAAFNELINESKPDIKLSENGITIKAEAIGSLEAIAYEMEQNKINVREAQIGDITKRDIINVSTLNNPLDRVIVGFNVNTSGDAKEAMETNNAKVISGNVIYSMIDDLTKWLEFKKNEIEEEKKNNKPVPSKLVIMPDYIFRAAKPVIVGIKVLSGRVKVGDKLINGKNKYAGTIKSLRDGDVNHQFADKGSELSCAIDGVTLNRQIFPDEDLYVDVPENVVKEMKDQDMDPDVKTTMEELIKIKRKDEQFWGF</sequence>
<dbReference type="AlphaFoldDB" id="A0A1V0N322"/>
<comment type="similarity">
    <text evidence="1 8">Belongs to the TRAFAC class translation factor GTPase superfamily. Classic translation factor GTPase family. IF-2 subfamily.</text>
</comment>
<dbReference type="InterPro" id="IPR004544">
    <property type="entry name" value="TF_aIF-2_arc"/>
</dbReference>
<accession>A0A1V0N322</accession>
<dbReference type="GO" id="GO:0003743">
    <property type="term" value="F:translation initiation factor activity"/>
    <property type="evidence" value="ECO:0007669"/>
    <property type="project" value="UniProtKB-UniRule"/>
</dbReference>
<dbReference type="Proteomes" id="UP000192050">
    <property type="component" value="Chromosome"/>
</dbReference>
<dbReference type="SUPFAM" id="SSF52540">
    <property type="entry name" value="P-loop containing nucleoside triphosphate hydrolases"/>
    <property type="match status" value="1"/>
</dbReference>
<dbReference type="InterPro" id="IPR027417">
    <property type="entry name" value="P-loop_NTPase"/>
</dbReference>
<evidence type="ECO:0000256" key="3">
    <source>
        <dbReference type="ARBA" id="ARBA00022741"/>
    </source>
</evidence>
<evidence type="ECO:0000313" key="10">
    <source>
        <dbReference type="EMBL" id="ARD84504.1"/>
    </source>
</evidence>
<evidence type="ECO:0000256" key="4">
    <source>
        <dbReference type="ARBA" id="ARBA00022917"/>
    </source>
</evidence>
<dbReference type="GeneID" id="84217192"/>
<dbReference type="RefSeq" id="WP_081141714.1">
    <property type="nucleotide sequence ID" value="NZ_CP015363.1"/>
</dbReference>
<dbReference type="SUPFAM" id="SSF50447">
    <property type="entry name" value="Translation proteins"/>
    <property type="match status" value="1"/>
</dbReference>